<gene>
    <name evidence="2" type="ORF">GF068_11710</name>
</gene>
<feature type="region of interest" description="Disordered" evidence="1">
    <location>
        <begin position="374"/>
        <end position="393"/>
    </location>
</feature>
<dbReference type="OrthoDB" id="9819190at2"/>
<evidence type="ECO:0000256" key="1">
    <source>
        <dbReference type="SAM" id="MobiDB-lite"/>
    </source>
</evidence>
<keyword evidence="3" id="KW-1185">Reference proteome</keyword>
<dbReference type="Proteomes" id="UP000440224">
    <property type="component" value="Unassembled WGS sequence"/>
</dbReference>
<dbReference type="AlphaFoldDB" id="A0A6N7PQE9"/>
<dbReference type="EMBL" id="WJIE01000003">
    <property type="protein sequence ID" value="MRG92590.1"/>
    <property type="molecule type" value="Genomic_DNA"/>
</dbReference>
<sequence length="393" mass="42121">MSGSSAPDRDHEPSILLVGWRRSGKTRTRMRWSQYARMAPVTAEGIGPPRVETGASPAPTAAVTEHRVEIGERAVRVLDVPGAIVDAARDEAGALRDTLEARAGRVGGIVLCVAPPAPPRGKGVVSGHVFPSLVPAYGELFPAGEGTAEPVAAQLPEVQARLDAAMAFVEQFAARLGRDARDIPIAVQIQYADLVALGSSDDEDAAARDQLFARYGRMLPADRGALTNPAHIEARRAEAAAVDAEVSALASDIALFLRARWPEHDFWFSVAANVEDPLGHRSAAASLVYLVDRTLGEEALAEARARREEARRVELLRRAEARKALLQRFRPALVVLPALVLLLFAASTVTLRGEPEPAAPLLVRRVRWYVQSHLAPAGPGHGPGSRASRTRTP</sequence>
<reference evidence="2 3" key="1">
    <citation type="submission" date="2019-10" db="EMBL/GenBank/DDBJ databases">
        <title>A soil myxobacterium in the family Polyangiaceae.</title>
        <authorList>
            <person name="Li Y."/>
            <person name="Wang J."/>
        </authorList>
    </citation>
    <scope>NUCLEOTIDE SEQUENCE [LARGE SCALE GENOMIC DNA]</scope>
    <source>
        <strain evidence="2 3">DSM 14734</strain>
    </source>
</reference>
<organism evidence="2 3">
    <name type="scientific">Polyangium spumosum</name>
    <dbReference type="NCBI Taxonomy" id="889282"/>
    <lineage>
        <taxon>Bacteria</taxon>
        <taxon>Pseudomonadati</taxon>
        <taxon>Myxococcota</taxon>
        <taxon>Polyangia</taxon>
        <taxon>Polyangiales</taxon>
        <taxon>Polyangiaceae</taxon>
        <taxon>Polyangium</taxon>
    </lineage>
</organism>
<accession>A0A6N7PQE9</accession>
<name>A0A6N7PQE9_9BACT</name>
<dbReference type="RefSeq" id="WP_153819455.1">
    <property type="nucleotide sequence ID" value="NZ_WJIE01000003.1"/>
</dbReference>
<comment type="caution">
    <text evidence="2">The sequence shown here is derived from an EMBL/GenBank/DDBJ whole genome shotgun (WGS) entry which is preliminary data.</text>
</comment>
<evidence type="ECO:0000313" key="3">
    <source>
        <dbReference type="Proteomes" id="UP000440224"/>
    </source>
</evidence>
<protein>
    <submittedName>
        <fullName evidence="2">Uncharacterized protein</fullName>
    </submittedName>
</protein>
<proteinExistence type="predicted"/>
<evidence type="ECO:0000313" key="2">
    <source>
        <dbReference type="EMBL" id="MRG92590.1"/>
    </source>
</evidence>